<sequence length="546" mass="59475">MPGEMMRCGRSSLSASAVAPRSMRAAPSRVLARPRSGAERRPRRPLAVDPDGGRGGAGLEWREEGVGGAAGGGRSAAPLLSERCLNAEPSDRESADVARRATVPSGDRRLHGRLRLPQNNLHPRAGIVGFLQGWQPGRSTSTAARTKGRDGGGPEISRASTDERSVPMHELLDEWETSDLVLILTTITNPLSIYTSSSSPQAWNSDYMFRLFMPVSQRVSPHQSGVHPHTSVKAWPMRLSRTSVCGPKSVRVHWHVQAEYAALIIRVSSHSCQREVPVADYSRPETPEWDTAGEVSGYLTNFHAACMPSASSSPALLSRLYHSPGPVGISARDRRLPQVDLPQTSFFNLFLIQEAFSPCHRHATMQNNLSWRLLYYCALPPVVWQVAGARGFHRRRERRSRLIGLIRLVLLVAPPCLHHPASTSSLGWSKLFSKSCRSVKDSGGQRDSHYDPKFQPTFKLAIDKMLNAHATPPCVPDLTDGPLRARTLGSDPLNLALNSASTEKARVFTGRQSRLETANGASDPSSSPGTLMAREGSAQAFPAATP</sequence>
<name>A0ACB8QN51_9AGAM</name>
<dbReference type="Proteomes" id="UP000814128">
    <property type="component" value="Unassembled WGS sequence"/>
</dbReference>
<protein>
    <submittedName>
        <fullName evidence="1">Uncharacterized protein</fullName>
    </submittedName>
</protein>
<evidence type="ECO:0000313" key="2">
    <source>
        <dbReference type="Proteomes" id="UP000814128"/>
    </source>
</evidence>
<accession>A0ACB8QN51</accession>
<comment type="caution">
    <text evidence="1">The sequence shown here is derived from an EMBL/GenBank/DDBJ whole genome shotgun (WGS) entry which is preliminary data.</text>
</comment>
<organism evidence="1 2">
    <name type="scientific">Vararia minispora EC-137</name>
    <dbReference type="NCBI Taxonomy" id="1314806"/>
    <lineage>
        <taxon>Eukaryota</taxon>
        <taxon>Fungi</taxon>
        <taxon>Dikarya</taxon>
        <taxon>Basidiomycota</taxon>
        <taxon>Agaricomycotina</taxon>
        <taxon>Agaricomycetes</taxon>
        <taxon>Russulales</taxon>
        <taxon>Lachnocladiaceae</taxon>
        <taxon>Vararia</taxon>
    </lineage>
</organism>
<gene>
    <name evidence="1" type="ORF">K488DRAFT_69982</name>
</gene>
<reference evidence="1" key="2">
    <citation type="journal article" date="2022" name="New Phytol.">
        <title>Evolutionary transition to the ectomycorrhizal habit in the genomes of a hyperdiverse lineage of mushroom-forming fungi.</title>
        <authorList>
            <person name="Looney B."/>
            <person name="Miyauchi S."/>
            <person name="Morin E."/>
            <person name="Drula E."/>
            <person name="Courty P.E."/>
            <person name="Kohler A."/>
            <person name="Kuo A."/>
            <person name="LaButti K."/>
            <person name="Pangilinan J."/>
            <person name="Lipzen A."/>
            <person name="Riley R."/>
            <person name="Andreopoulos W."/>
            <person name="He G."/>
            <person name="Johnson J."/>
            <person name="Nolan M."/>
            <person name="Tritt A."/>
            <person name="Barry K.W."/>
            <person name="Grigoriev I.V."/>
            <person name="Nagy L.G."/>
            <person name="Hibbett D."/>
            <person name="Henrissat B."/>
            <person name="Matheny P.B."/>
            <person name="Labbe J."/>
            <person name="Martin F.M."/>
        </authorList>
    </citation>
    <scope>NUCLEOTIDE SEQUENCE</scope>
    <source>
        <strain evidence="1">EC-137</strain>
    </source>
</reference>
<reference evidence="1" key="1">
    <citation type="submission" date="2021-02" db="EMBL/GenBank/DDBJ databases">
        <authorList>
            <consortium name="DOE Joint Genome Institute"/>
            <person name="Ahrendt S."/>
            <person name="Looney B.P."/>
            <person name="Miyauchi S."/>
            <person name="Morin E."/>
            <person name="Drula E."/>
            <person name="Courty P.E."/>
            <person name="Chicoki N."/>
            <person name="Fauchery L."/>
            <person name="Kohler A."/>
            <person name="Kuo A."/>
            <person name="Labutti K."/>
            <person name="Pangilinan J."/>
            <person name="Lipzen A."/>
            <person name="Riley R."/>
            <person name="Andreopoulos W."/>
            <person name="He G."/>
            <person name="Johnson J."/>
            <person name="Barry K.W."/>
            <person name="Grigoriev I.V."/>
            <person name="Nagy L."/>
            <person name="Hibbett D."/>
            <person name="Henrissat B."/>
            <person name="Matheny P.B."/>
            <person name="Labbe J."/>
            <person name="Martin F."/>
        </authorList>
    </citation>
    <scope>NUCLEOTIDE SEQUENCE</scope>
    <source>
        <strain evidence="1">EC-137</strain>
    </source>
</reference>
<proteinExistence type="predicted"/>
<keyword evidence="2" id="KW-1185">Reference proteome</keyword>
<evidence type="ECO:0000313" key="1">
    <source>
        <dbReference type="EMBL" id="KAI0033289.1"/>
    </source>
</evidence>
<dbReference type="EMBL" id="MU273523">
    <property type="protein sequence ID" value="KAI0033289.1"/>
    <property type="molecule type" value="Genomic_DNA"/>
</dbReference>